<organism evidence="1 2">
    <name type="scientific">Lentzea atacamensis</name>
    <dbReference type="NCBI Taxonomy" id="531938"/>
    <lineage>
        <taxon>Bacteria</taxon>
        <taxon>Bacillati</taxon>
        <taxon>Actinomycetota</taxon>
        <taxon>Actinomycetes</taxon>
        <taxon>Pseudonocardiales</taxon>
        <taxon>Pseudonocardiaceae</taxon>
        <taxon>Lentzea</taxon>
    </lineage>
</organism>
<sequence>MTTSTYLSMYERRVKLVQEVLAAHTELSAKDAQGLAVHVLGALDHIPEHIR</sequence>
<dbReference type="Pfam" id="PF19826">
    <property type="entry name" value="DUF6307"/>
    <property type="match status" value="1"/>
</dbReference>
<dbReference type="Proteomes" id="UP000246005">
    <property type="component" value="Unassembled WGS sequence"/>
</dbReference>
<evidence type="ECO:0000313" key="2">
    <source>
        <dbReference type="Proteomes" id="UP000246005"/>
    </source>
</evidence>
<evidence type="ECO:0000313" key="1">
    <source>
        <dbReference type="EMBL" id="PWK86362.1"/>
    </source>
</evidence>
<dbReference type="EMBL" id="QGHB01000005">
    <property type="protein sequence ID" value="PWK86362.1"/>
    <property type="molecule type" value="Genomic_DNA"/>
</dbReference>
<protein>
    <submittedName>
        <fullName evidence="1">Uncharacterized protein</fullName>
    </submittedName>
</protein>
<dbReference type="AlphaFoldDB" id="A0A316IGH4"/>
<accession>A0A316IGH4</accession>
<gene>
    <name evidence="1" type="ORF">C8D88_105405</name>
</gene>
<proteinExistence type="predicted"/>
<dbReference type="RefSeq" id="WP_170154986.1">
    <property type="nucleotide sequence ID" value="NZ_QGHB01000005.1"/>
</dbReference>
<name>A0A316IGH4_9PSEU</name>
<reference evidence="1 2" key="1">
    <citation type="submission" date="2018-05" db="EMBL/GenBank/DDBJ databases">
        <title>Genomic Encyclopedia of Type Strains, Phase IV (KMG-IV): sequencing the most valuable type-strain genomes for metagenomic binning, comparative biology and taxonomic classification.</title>
        <authorList>
            <person name="Goeker M."/>
        </authorList>
    </citation>
    <scope>NUCLEOTIDE SEQUENCE [LARGE SCALE GENOMIC DNA]</scope>
    <source>
        <strain evidence="1 2">DSM 45480</strain>
    </source>
</reference>
<dbReference type="InterPro" id="IPR046274">
    <property type="entry name" value="DUF6307"/>
</dbReference>
<comment type="caution">
    <text evidence="1">The sequence shown here is derived from an EMBL/GenBank/DDBJ whole genome shotgun (WGS) entry which is preliminary data.</text>
</comment>